<accession>A0A841YWY7</accession>
<comment type="similarity">
    <text evidence="1">Belongs to the ROK (NagC/XylR) family.</text>
</comment>
<dbReference type="InterPro" id="IPR043129">
    <property type="entry name" value="ATPase_NBD"/>
</dbReference>
<dbReference type="Pfam" id="PF00480">
    <property type="entry name" value="ROK"/>
    <property type="match status" value="1"/>
</dbReference>
<dbReference type="Gene3D" id="3.30.420.40">
    <property type="match status" value="2"/>
</dbReference>
<evidence type="ECO:0000313" key="2">
    <source>
        <dbReference type="EMBL" id="MBC1457930.1"/>
    </source>
</evidence>
<proteinExistence type="inferred from homology"/>
<dbReference type="InterPro" id="IPR000600">
    <property type="entry name" value="ROK"/>
</dbReference>
<evidence type="ECO:0000256" key="1">
    <source>
        <dbReference type="ARBA" id="ARBA00006479"/>
    </source>
</evidence>
<gene>
    <name evidence="2" type="ORF">HB850_09175</name>
</gene>
<reference evidence="2 3" key="1">
    <citation type="submission" date="2020-03" db="EMBL/GenBank/DDBJ databases">
        <title>Soil Listeria distribution.</title>
        <authorList>
            <person name="Liao J."/>
            <person name="Wiedmann M."/>
        </authorList>
    </citation>
    <scope>NUCLEOTIDE SEQUENCE [LARGE SCALE GENOMIC DNA]</scope>
    <source>
        <strain evidence="2 3">FSL L7-1614</strain>
    </source>
</reference>
<dbReference type="AlphaFoldDB" id="A0A841YWY7"/>
<dbReference type="PANTHER" id="PTHR18964">
    <property type="entry name" value="ROK (REPRESSOR, ORF, KINASE) FAMILY"/>
    <property type="match status" value="1"/>
</dbReference>
<evidence type="ECO:0000313" key="3">
    <source>
        <dbReference type="Proteomes" id="UP000569903"/>
    </source>
</evidence>
<protein>
    <submittedName>
        <fullName evidence="2">ROK family protein</fullName>
    </submittedName>
</protein>
<dbReference type="PANTHER" id="PTHR18964:SF170">
    <property type="entry name" value="SUGAR KINASE"/>
    <property type="match status" value="1"/>
</dbReference>
<dbReference type="Proteomes" id="UP000569903">
    <property type="component" value="Unassembled WGS sequence"/>
</dbReference>
<sequence length="295" mass="31962">MYFVYDLGGTFIKYALMDRAGTVVMKDKFPTNVKSAEDLVAQMVEKFQPYKRDVRGIAVSCPGIVDTKTGVIYKGGSFPFMHEKNLAAMLTEACGVPAVIQNDAKSAALAELWMGVAKGVDSAVVLTLGTGVGGGVILDGKLYNGFNLMAGEVSYVQTDFDTKTLKGEVFGMTGSAVQLISRIATAKGLVDKKDGEACFQFIHQGDAEAMAIFDEYIYALASQLMSIQYLIDPEIIAIGGGISAQEIVIEKLHLAVKEIVRVSPFHAAKPNIVACRFQNDANLYGALYNYFLRFE</sequence>
<comment type="caution">
    <text evidence="2">The sequence shown here is derived from an EMBL/GenBank/DDBJ whole genome shotgun (WGS) entry which is preliminary data.</text>
</comment>
<name>A0A841YWY7_9LIST</name>
<dbReference type="CDD" id="cd24152">
    <property type="entry name" value="ASKHA_NBD_ROK-like"/>
    <property type="match status" value="1"/>
</dbReference>
<dbReference type="RefSeq" id="WP_185389181.1">
    <property type="nucleotide sequence ID" value="NZ_JAARQN010000007.1"/>
</dbReference>
<dbReference type="SUPFAM" id="SSF53067">
    <property type="entry name" value="Actin-like ATPase domain"/>
    <property type="match status" value="1"/>
</dbReference>
<organism evidence="2 3">
    <name type="scientific">Listeria newyorkensis</name>
    <dbReference type="NCBI Taxonomy" id="1497681"/>
    <lineage>
        <taxon>Bacteria</taxon>
        <taxon>Bacillati</taxon>
        <taxon>Bacillota</taxon>
        <taxon>Bacilli</taxon>
        <taxon>Bacillales</taxon>
        <taxon>Listeriaceae</taxon>
        <taxon>Listeria</taxon>
    </lineage>
</organism>
<dbReference type="EMBL" id="JAARQN010000007">
    <property type="protein sequence ID" value="MBC1457930.1"/>
    <property type="molecule type" value="Genomic_DNA"/>
</dbReference>